<proteinExistence type="inferred from homology"/>
<dbReference type="GO" id="GO:0030527">
    <property type="term" value="F:structural constituent of chromatin"/>
    <property type="evidence" value="ECO:0007669"/>
    <property type="project" value="InterPro"/>
</dbReference>
<dbReference type="PANTHER" id="PTHR38097">
    <property type="match status" value="1"/>
</dbReference>
<feature type="DNA-binding region" evidence="6">
    <location>
        <begin position="110"/>
        <end position="115"/>
    </location>
</feature>
<keyword evidence="7" id="KW-0175">Coiled coil</keyword>
<gene>
    <name evidence="10" type="ORF">H744_1c1493</name>
</gene>
<dbReference type="InterPro" id="IPR001801">
    <property type="entry name" value="Histone_HNS"/>
</dbReference>
<dbReference type="InterPro" id="IPR027454">
    <property type="entry name" value="Histone_HNS_N"/>
</dbReference>
<feature type="region of interest" description="Disordered" evidence="8">
    <location>
        <begin position="80"/>
        <end position="115"/>
    </location>
</feature>
<dbReference type="HOGENOM" id="CLU_117503_0_0_6"/>
<dbReference type="InterPro" id="IPR054180">
    <property type="entry name" value="H-NS-like_N"/>
</dbReference>
<dbReference type="SUPFAM" id="SSF81273">
    <property type="entry name" value="H-NS histone-like proteins"/>
    <property type="match status" value="2"/>
</dbReference>
<feature type="compositionally biased region" description="Basic residues" evidence="8">
    <location>
        <begin position="86"/>
        <end position="95"/>
    </location>
</feature>
<dbReference type="PANTHER" id="PTHR38097:SF2">
    <property type="entry name" value="DNA-BINDING PROTEIN STPA"/>
    <property type="match status" value="1"/>
</dbReference>
<evidence type="ECO:0000256" key="5">
    <source>
        <dbReference type="PIRNR" id="PIRNR002096"/>
    </source>
</evidence>
<sequence length="133" mass="15234">MSDVFKTLLNLRSLRAVAREEFTLEQLQEALEKLQTVVAERKEAEAESRQAEKEKEEKLKAYRQMLIADGIDPEELLATLADTPKKSKRTPRPAKYKFTVNGEDRTWTGQGRMPAPLREAIENEGKSLDDFLI</sequence>
<comment type="similarity">
    <text evidence="2 5">Belongs to the histone-like protein H-NS family.</text>
</comment>
<dbReference type="PATRIC" id="fig|658445.3.peg.1621"/>
<dbReference type="GO" id="GO:0005829">
    <property type="term" value="C:cytosol"/>
    <property type="evidence" value="ECO:0007669"/>
    <property type="project" value="TreeGrafter"/>
</dbReference>
<evidence type="ECO:0000256" key="2">
    <source>
        <dbReference type="ARBA" id="ARBA00010610"/>
    </source>
</evidence>
<name>A0A0C5WTY5_9GAMM</name>
<dbReference type="InterPro" id="IPR027444">
    <property type="entry name" value="H-NS_C_dom"/>
</dbReference>
<evidence type="ECO:0000256" key="8">
    <source>
        <dbReference type="SAM" id="MobiDB-lite"/>
    </source>
</evidence>
<dbReference type="PIRSF" id="PIRSF002096">
    <property type="entry name" value="HnS"/>
    <property type="match status" value="1"/>
</dbReference>
<dbReference type="GO" id="GO:0001217">
    <property type="term" value="F:DNA-binding transcription repressor activity"/>
    <property type="evidence" value="ECO:0007669"/>
    <property type="project" value="TreeGrafter"/>
</dbReference>
<dbReference type="Gene3D" id="1.10.287.1050">
    <property type="entry name" value="H-NS histone-like proteins"/>
    <property type="match status" value="1"/>
</dbReference>
<keyword evidence="3" id="KW-0963">Cytoplasm</keyword>
<dbReference type="InterPro" id="IPR037150">
    <property type="entry name" value="H-NS_C_dom_sf"/>
</dbReference>
<feature type="coiled-coil region" evidence="7">
    <location>
        <begin position="17"/>
        <end position="61"/>
    </location>
</feature>
<dbReference type="Pfam" id="PF00816">
    <property type="entry name" value="Histone_HNS"/>
    <property type="match status" value="1"/>
</dbReference>
<dbReference type="GO" id="GO:0032993">
    <property type="term" value="C:protein-DNA complex"/>
    <property type="evidence" value="ECO:0007669"/>
    <property type="project" value="TreeGrafter"/>
</dbReference>
<dbReference type="KEGG" id="pgb:H744_1c1493"/>
<accession>A0A0C5WTY5</accession>
<dbReference type="OrthoDB" id="6088948at2"/>
<evidence type="ECO:0000256" key="4">
    <source>
        <dbReference type="ARBA" id="ARBA00023125"/>
    </source>
</evidence>
<dbReference type="Gene3D" id="4.10.430.10">
    <property type="entry name" value="Histone-like protein H-NS, C-terminal domain"/>
    <property type="match status" value="1"/>
</dbReference>
<protein>
    <recommendedName>
        <fullName evidence="5">DNA-binding protein</fullName>
    </recommendedName>
</protein>
<dbReference type="Proteomes" id="UP000032303">
    <property type="component" value="Chromosome 1"/>
</dbReference>
<evidence type="ECO:0000313" key="10">
    <source>
        <dbReference type="EMBL" id="AJR06515.1"/>
    </source>
</evidence>
<dbReference type="EMBL" id="CP005973">
    <property type="protein sequence ID" value="AJR06515.1"/>
    <property type="molecule type" value="Genomic_DNA"/>
</dbReference>
<reference evidence="10 11" key="1">
    <citation type="submission" date="2013-05" db="EMBL/GenBank/DDBJ databases">
        <title>Complete genome sequence of the lipase-producing bacterium Photobacterium gaetbulicola Gung47.</title>
        <authorList>
            <person name="Kim Y.-O."/>
        </authorList>
    </citation>
    <scope>NUCLEOTIDE SEQUENCE [LARGE SCALE GENOMIC DNA]</scope>
    <source>
        <strain evidence="10 11">Gung47</strain>
    </source>
</reference>
<dbReference type="GO" id="GO:0003680">
    <property type="term" value="F:minor groove of adenine-thymine-rich DNA binding"/>
    <property type="evidence" value="ECO:0007669"/>
    <property type="project" value="TreeGrafter"/>
</dbReference>
<dbReference type="GO" id="GO:0009295">
    <property type="term" value="C:nucleoid"/>
    <property type="evidence" value="ECO:0007669"/>
    <property type="project" value="UniProtKB-SubCell"/>
</dbReference>
<evidence type="ECO:0000313" key="11">
    <source>
        <dbReference type="Proteomes" id="UP000032303"/>
    </source>
</evidence>
<organism evidence="10 11">
    <name type="scientific">Photobacterium gaetbulicola Gung47</name>
    <dbReference type="NCBI Taxonomy" id="658445"/>
    <lineage>
        <taxon>Bacteria</taxon>
        <taxon>Pseudomonadati</taxon>
        <taxon>Pseudomonadota</taxon>
        <taxon>Gammaproteobacteria</taxon>
        <taxon>Vibrionales</taxon>
        <taxon>Vibrionaceae</taxon>
        <taxon>Photobacterium</taxon>
    </lineage>
</organism>
<dbReference type="AlphaFoldDB" id="A0A0C5WTY5"/>
<evidence type="ECO:0000256" key="3">
    <source>
        <dbReference type="ARBA" id="ARBA00022490"/>
    </source>
</evidence>
<evidence type="ECO:0000259" key="9">
    <source>
        <dbReference type="SMART" id="SM00528"/>
    </source>
</evidence>
<dbReference type="SMART" id="SM00528">
    <property type="entry name" value="HNS"/>
    <property type="match status" value="1"/>
</dbReference>
<evidence type="ECO:0000256" key="1">
    <source>
        <dbReference type="ARBA" id="ARBA00004453"/>
    </source>
</evidence>
<evidence type="ECO:0000256" key="7">
    <source>
        <dbReference type="SAM" id="Coils"/>
    </source>
</evidence>
<feature type="domain" description="DNA-binding protein H-NS-like C-terminal" evidence="9">
    <location>
        <begin position="86"/>
        <end position="133"/>
    </location>
</feature>
<dbReference type="STRING" id="658445.H744_1c1493"/>
<dbReference type="GO" id="GO:0046983">
    <property type="term" value="F:protein dimerization activity"/>
    <property type="evidence" value="ECO:0007669"/>
    <property type="project" value="InterPro"/>
</dbReference>
<evidence type="ECO:0000256" key="6">
    <source>
        <dbReference type="PIRSR" id="PIRSR002096-1"/>
    </source>
</evidence>
<keyword evidence="4 5" id="KW-0238">DNA-binding</keyword>
<dbReference type="GO" id="GO:0000976">
    <property type="term" value="F:transcription cis-regulatory region binding"/>
    <property type="evidence" value="ECO:0007669"/>
    <property type="project" value="TreeGrafter"/>
</dbReference>
<keyword evidence="11" id="KW-1185">Reference proteome</keyword>
<comment type="subcellular location">
    <subcellularLocation>
        <location evidence="1">Cytoplasm</location>
        <location evidence="1">Nucleoid</location>
    </subcellularLocation>
</comment>
<dbReference type="Pfam" id="PF22470">
    <property type="entry name" value="Histone_HNS_N"/>
    <property type="match status" value="1"/>
</dbReference>
<dbReference type="GO" id="GO:0003681">
    <property type="term" value="F:bent DNA binding"/>
    <property type="evidence" value="ECO:0007669"/>
    <property type="project" value="TreeGrafter"/>
</dbReference>